<dbReference type="AlphaFoldDB" id="A0AAN8ENX5"/>
<evidence type="ECO:0000256" key="2">
    <source>
        <dbReference type="ARBA" id="ARBA00022527"/>
    </source>
</evidence>
<dbReference type="EMBL" id="JAKLMC020000007">
    <property type="protein sequence ID" value="KAK5955287.1"/>
    <property type="molecule type" value="Genomic_DNA"/>
</dbReference>
<protein>
    <recommendedName>
        <fullName evidence="1">non-specific serine/threonine protein kinase</fullName>
        <ecNumber evidence="1">2.7.11.1</ecNumber>
    </recommendedName>
</protein>
<dbReference type="Gene3D" id="3.30.200.20">
    <property type="entry name" value="Phosphorylase Kinase, domain 1"/>
    <property type="match status" value="1"/>
</dbReference>
<comment type="catalytic activity">
    <reaction evidence="7">
        <text>L-threonyl-[protein] + ATP = O-phospho-L-threonyl-[protein] + ADP + H(+)</text>
        <dbReference type="Rhea" id="RHEA:46608"/>
        <dbReference type="Rhea" id="RHEA-COMP:11060"/>
        <dbReference type="Rhea" id="RHEA-COMP:11605"/>
        <dbReference type="ChEBI" id="CHEBI:15378"/>
        <dbReference type="ChEBI" id="CHEBI:30013"/>
        <dbReference type="ChEBI" id="CHEBI:30616"/>
        <dbReference type="ChEBI" id="CHEBI:61977"/>
        <dbReference type="ChEBI" id="CHEBI:456216"/>
        <dbReference type="EC" id="2.7.11.1"/>
    </reaction>
</comment>
<evidence type="ECO:0000256" key="5">
    <source>
        <dbReference type="ARBA" id="ARBA00022777"/>
    </source>
</evidence>
<reference evidence="12 13" key="1">
    <citation type="submission" date="2022-12" db="EMBL/GenBank/DDBJ databases">
        <title>Genomic features and morphological characterization of a novel Knufia sp. strain isolated from spacecraft assembly facility.</title>
        <authorList>
            <person name="Teixeira M."/>
            <person name="Chander A.M."/>
            <person name="Stajich J.E."/>
            <person name="Venkateswaran K."/>
        </authorList>
    </citation>
    <scope>NUCLEOTIDE SEQUENCE [LARGE SCALE GENOMIC DNA]</scope>
    <source>
        <strain evidence="12 13">FJI-L2-BK-P2</strain>
    </source>
</reference>
<dbReference type="Pfam" id="PF00069">
    <property type="entry name" value="Pkinase"/>
    <property type="match status" value="2"/>
</dbReference>
<dbReference type="InterPro" id="IPR051334">
    <property type="entry name" value="SRPK"/>
</dbReference>
<evidence type="ECO:0000256" key="8">
    <source>
        <dbReference type="ARBA" id="ARBA00048679"/>
    </source>
</evidence>
<dbReference type="InterPro" id="IPR000719">
    <property type="entry name" value="Prot_kinase_dom"/>
</dbReference>
<comment type="catalytic activity">
    <reaction evidence="8">
        <text>L-seryl-[protein] + ATP = O-phospho-L-seryl-[protein] + ADP + H(+)</text>
        <dbReference type="Rhea" id="RHEA:17989"/>
        <dbReference type="Rhea" id="RHEA-COMP:9863"/>
        <dbReference type="Rhea" id="RHEA-COMP:11604"/>
        <dbReference type="ChEBI" id="CHEBI:15378"/>
        <dbReference type="ChEBI" id="CHEBI:29999"/>
        <dbReference type="ChEBI" id="CHEBI:30616"/>
        <dbReference type="ChEBI" id="CHEBI:83421"/>
        <dbReference type="ChEBI" id="CHEBI:456216"/>
        <dbReference type="EC" id="2.7.11.1"/>
    </reaction>
</comment>
<keyword evidence="3" id="KW-0808">Transferase</keyword>
<dbReference type="SMART" id="SM00220">
    <property type="entry name" value="S_TKc"/>
    <property type="match status" value="1"/>
</dbReference>
<keyword evidence="6 9" id="KW-0067">ATP-binding</keyword>
<sequence length="590" mass="66790">MDFQFCPGSNEDLEKYEVGGFHPVNLGDTFKNGRYVVIQKLGFGGFSTVWLARDLQQSRYVALKLTTAQSAKDLREIDFQRCLLRSSSSDLQISEILDQFTFTGPNGRHICLVFEVYGPDLSMLADRLHKVRPDIGREISGQITTSLAYMHRQDVAFGDLSTHNILLGLEDLTNWSVEKLYQALGEPKSEEVTTNGTTPPIGAFEHAPRVTYSPIEWDNVDLVLLNPKVVLTDLNEAVYVGGPTELKDEIARNGGVNHNFMAPEYAFNITSQHSKASDVWALGCIFYELRTSKSLFGNSSKSIHTAMQELLGELPAEWKCAISSGSTSHGHQILEGGDIQRESIEQKLDEVGMWLPWVTVSAEERKQLIIEAEGEEALEQEDNAMVKDIDRPLTQPPARLSDEELADLKDLLSKMLCYRPEERITMEEVLEHPWLNRTYEDHDSASPWMAQFHWGWDPKPPTQIFAADFDMDDIDVDCLDLDDDADDESDEYEDDASEDSSPREEDVLVREDTACDVDNLQYPERFVTHSVDEVRPEVHYYTQVWMSEVWETGRVLVGRLLEACGTMARLVVCHLRVLLPGKEPSFRSEV</sequence>
<evidence type="ECO:0000256" key="1">
    <source>
        <dbReference type="ARBA" id="ARBA00012513"/>
    </source>
</evidence>
<dbReference type="GO" id="GO:0004674">
    <property type="term" value="F:protein serine/threonine kinase activity"/>
    <property type="evidence" value="ECO:0007669"/>
    <property type="project" value="UniProtKB-KW"/>
</dbReference>
<evidence type="ECO:0000256" key="7">
    <source>
        <dbReference type="ARBA" id="ARBA00047899"/>
    </source>
</evidence>
<name>A0AAN8ENX5_9EURO</name>
<evidence type="ECO:0000256" key="10">
    <source>
        <dbReference type="SAM" id="MobiDB-lite"/>
    </source>
</evidence>
<dbReference type="GO" id="GO:0005524">
    <property type="term" value="F:ATP binding"/>
    <property type="evidence" value="ECO:0007669"/>
    <property type="project" value="UniProtKB-UniRule"/>
</dbReference>
<keyword evidence="13" id="KW-1185">Reference proteome</keyword>
<keyword evidence="2" id="KW-0723">Serine/threonine-protein kinase</keyword>
<proteinExistence type="predicted"/>
<dbReference type="InterPro" id="IPR011009">
    <property type="entry name" value="Kinase-like_dom_sf"/>
</dbReference>
<feature type="region of interest" description="Disordered" evidence="10">
    <location>
        <begin position="480"/>
        <end position="507"/>
    </location>
</feature>
<dbReference type="InterPro" id="IPR017441">
    <property type="entry name" value="Protein_kinase_ATP_BS"/>
</dbReference>
<evidence type="ECO:0000256" key="4">
    <source>
        <dbReference type="ARBA" id="ARBA00022741"/>
    </source>
</evidence>
<dbReference type="PROSITE" id="PS50011">
    <property type="entry name" value="PROTEIN_KINASE_DOM"/>
    <property type="match status" value="1"/>
</dbReference>
<dbReference type="SUPFAM" id="SSF56112">
    <property type="entry name" value="Protein kinase-like (PK-like)"/>
    <property type="match status" value="1"/>
</dbReference>
<dbReference type="Gene3D" id="1.10.510.10">
    <property type="entry name" value="Transferase(Phosphotransferase) domain 1"/>
    <property type="match status" value="1"/>
</dbReference>
<evidence type="ECO:0000256" key="6">
    <source>
        <dbReference type="ARBA" id="ARBA00022840"/>
    </source>
</evidence>
<dbReference type="GO" id="GO:0000245">
    <property type="term" value="P:spliceosomal complex assembly"/>
    <property type="evidence" value="ECO:0007669"/>
    <property type="project" value="TreeGrafter"/>
</dbReference>
<feature type="compositionally biased region" description="Acidic residues" evidence="10">
    <location>
        <begin position="480"/>
        <end position="498"/>
    </location>
</feature>
<gene>
    <name evidence="12" type="ORF">OHC33_003969</name>
</gene>
<dbReference type="Proteomes" id="UP001316803">
    <property type="component" value="Unassembled WGS sequence"/>
</dbReference>
<keyword evidence="4 9" id="KW-0547">Nucleotide-binding</keyword>
<evidence type="ECO:0000313" key="13">
    <source>
        <dbReference type="Proteomes" id="UP001316803"/>
    </source>
</evidence>
<evidence type="ECO:0000313" key="12">
    <source>
        <dbReference type="EMBL" id="KAK5955287.1"/>
    </source>
</evidence>
<dbReference type="EC" id="2.7.11.1" evidence="1"/>
<evidence type="ECO:0000259" key="11">
    <source>
        <dbReference type="PROSITE" id="PS50011"/>
    </source>
</evidence>
<comment type="caution">
    <text evidence="12">The sequence shown here is derived from an EMBL/GenBank/DDBJ whole genome shotgun (WGS) entry which is preliminary data.</text>
</comment>
<accession>A0AAN8ENX5</accession>
<organism evidence="12 13">
    <name type="scientific">Knufia fluminis</name>
    <dbReference type="NCBI Taxonomy" id="191047"/>
    <lineage>
        <taxon>Eukaryota</taxon>
        <taxon>Fungi</taxon>
        <taxon>Dikarya</taxon>
        <taxon>Ascomycota</taxon>
        <taxon>Pezizomycotina</taxon>
        <taxon>Eurotiomycetes</taxon>
        <taxon>Chaetothyriomycetidae</taxon>
        <taxon>Chaetothyriales</taxon>
        <taxon>Trichomeriaceae</taxon>
        <taxon>Knufia</taxon>
    </lineage>
</organism>
<feature type="binding site" evidence="9">
    <location>
        <position position="64"/>
    </location>
    <ligand>
        <name>ATP</name>
        <dbReference type="ChEBI" id="CHEBI:30616"/>
    </ligand>
</feature>
<evidence type="ECO:0000256" key="3">
    <source>
        <dbReference type="ARBA" id="ARBA00022679"/>
    </source>
</evidence>
<dbReference type="PROSITE" id="PS00107">
    <property type="entry name" value="PROTEIN_KINASE_ATP"/>
    <property type="match status" value="1"/>
</dbReference>
<dbReference type="PANTHER" id="PTHR47634:SF9">
    <property type="entry name" value="PROTEIN KINASE DOMAIN-CONTAINING PROTEIN-RELATED"/>
    <property type="match status" value="1"/>
</dbReference>
<evidence type="ECO:0000256" key="9">
    <source>
        <dbReference type="PROSITE-ProRule" id="PRU10141"/>
    </source>
</evidence>
<feature type="domain" description="Protein kinase" evidence="11">
    <location>
        <begin position="35"/>
        <end position="435"/>
    </location>
</feature>
<dbReference type="GO" id="GO:0050684">
    <property type="term" value="P:regulation of mRNA processing"/>
    <property type="evidence" value="ECO:0007669"/>
    <property type="project" value="TreeGrafter"/>
</dbReference>
<keyword evidence="5" id="KW-0418">Kinase</keyword>
<dbReference type="PANTHER" id="PTHR47634">
    <property type="entry name" value="PROTEIN KINASE DOMAIN-CONTAINING PROTEIN-RELATED"/>
    <property type="match status" value="1"/>
</dbReference>